<keyword evidence="1" id="KW-0812">Transmembrane</keyword>
<dbReference type="AlphaFoldDB" id="A0A914E1Q7"/>
<evidence type="ECO:0000256" key="1">
    <source>
        <dbReference type="SAM" id="Phobius"/>
    </source>
</evidence>
<keyword evidence="1" id="KW-0472">Membrane</keyword>
<feature type="transmembrane region" description="Helical" evidence="1">
    <location>
        <begin position="12"/>
        <end position="32"/>
    </location>
</feature>
<organism evidence="2 3">
    <name type="scientific">Acrobeloides nanus</name>
    <dbReference type="NCBI Taxonomy" id="290746"/>
    <lineage>
        <taxon>Eukaryota</taxon>
        <taxon>Metazoa</taxon>
        <taxon>Ecdysozoa</taxon>
        <taxon>Nematoda</taxon>
        <taxon>Chromadorea</taxon>
        <taxon>Rhabditida</taxon>
        <taxon>Tylenchina</taxon>
        <taxon>Cephalobomorpha</taxon>
        <taxon>Cephaloboidea</taxon>
        <taxon>Cephalobidae</taxon>
        <taxon>Acrobeloides</taxon>
    </lineage>
</organism>
<keyword evidence="2" id="KW-1185">Reference proteome</keyword>
<reference evidence="3" key="1">
    <citation type="submission" date="2022-11" db="UniProtKB">
        <authorList>
            <consortium name="WormBaseParasite"/>
        </authorList>
    </citation>
    <scope>IDENTIFICATION</scope>
</reference>
<proteinExistence type="predicted"/>
<sequence length="81" mass="9249">MFPCLLRIGNNVLTLVYTSGEAWYLLVSSILWLLESCHYPFLYISLNISIRYAIRDVIFKKKSPVCNVIPVSAIKPISNTK</sequence>
<evidence type="ECO:0000313" key="2">
    <source>
        <dbReference type="Proteomes" id="UP000887540"/>
    </source>
</evidence>
<name>A0A914E1Q7_9BILA</name>
<dbReference type="WBParaSite" id="ACRNAN_scaffold5105.g23722.t1">
    <property type="protein sequence ID" value="ACRNAN_scaffold5105.g23722.t1"/>
    <property type="gene ID" value="ACRNAN_scaffold5105.g23722"/>
</dbReference>
<accession>A0A914E1Q7</accession>
<keyword evidence="1" id="KW-1133">Transmembrane helix</keyword>
<dbReference type="Proteomes" id="UP000887540">
    <property type="component" value="Unplaced"/>
</dbReference>
<protein>
    <submittedName>
        <fullName evidence="3">Uncharacterized protein</fullName>
    </submittedName>
</protein>
<evidence type="ECO:0000313" key="3">
    <source>
        <dbReference type="WBParaSite" id="ACRNAN_scaffold5105.g23722.t1"/>
    </source>
</evidence>